<keyword evidence="2" id="KW-0472">Membrane</keyword>
<dbReference type="Proteomes" id="UP001597267">
    <property type="component" value="Unassembled WGS sequence"/>
</dbReference>
<name>A0ABW4J9D3_9LACO</name>
<keyword evidence="2" id="KW-1133">Transmembrane helix</keyword>
<dbReference type="EMBL" id="JBHTOP010000026">
    <property type="protein sequence ID" value="MFD1672585.1"/>
    <property type="molecule type" value="Genomic_DNA"/>
</dbReference>
<feature type="compositionally biased region" description="Polar residues" evidence="1">
    <location>
        <begin position="113"/>
        <end position="123"/>
    </location>
</feature>
<keyword evidence="4" id="KW-1185">Reference proteome</keyword>
<protein>
    <submittedName>
        <fullName evidence="3">Uncharacterized protein</fullName>
    </submittedName>
</protein>
<evidence type="ECO:0000313" key="3">
    <source>
        <dbReference type="EMBL" id="MFD1672585.1"/>
    </source>
</evidence>
<sequence length="123" mass="14209">MTHKQPAYIIVFTIFGLSTLLGLGYGYLAHYQQKMRLMHQFQRHQQAALVYHVARKSYAHQPQVEIETNLGTVHFIATEQQLQCDVTLKQTGYKEKFRCMLPEPAESEPKQENLAQSLKTNSD</sequence>
<organism evidence="3 4">
    <name type="scientific">Agrilactobacillus yilanensis</name>
    <dbReference type="NCBI Taxonomy" id="2485997"/>
    <lineage>
        <taxon>Bacteria</taxon>
        <taxon>Bacillati</taxon>
        <taxon>Bacillota</taxon>
        <taxon>Bacilli</taxon>
        <taxon>Lactobacillales</taxon>
        <taxon>Lactobacillaceae</taxon>
        <taxon>Agrilactobacillus</taxon>
    </lineage>
</organism>
<comment type="caution">
    <text evidence="3">The sequence shown here is derived from an EMBL/GenBank/DDBJ whole genome shotgun (WGS) entry which is preliminary data.</text>
</comment>
<keyword evidence="2" id="KW-0812">Transmembrane</keyword>
<dbReference type="RefSeq" id="WP_125711875.1">
    <property type="nucleotide sequence ID" value="NZ_JBHTOP010000026.1"/>
</dbReference>
<evidence type="ECO:0000313" key="4">
    <source>
        <dbReference type="Proteomes" id="UP001597267"/>
    </source>
</evidence>
<evidence type="ECO:0000256" key="1">
    <source>
        <dbReference type="SAM" id="MobiDB-lite"/>
    </source>
</evidence>
<feature type="region of interest" description="Disordered" evidence="1">
    <location>
        <begin position="102"/>
        <end position="123"/>
    </location>
</feature>
<reference evidence="4" key="1">
    <citation type="journal article" date="2019" name="Int. J. Syst. Evol. Microbiol.">
        <title>The Global Catalogue of Microorganisms (GCM) 10K type strain sequencing project: providing services to taxonomists for standard genome sequencing and annotation.</title>
        <authorList>
            <consortium name="The Broad Institute Genomics Platform"/>
            <consortium name="The Broad Institute Genome Sequencing Center for Infectious Disease"/>
            <person name="Wu L."/>
            <person name="Ma J."/>
        </authorList>
    </citation>
    <scope>NUCLEOTIDE SEQUENCE [LARGE SCALE GENOMIC DNA]</scope>
    <source>
        <strain evidence="4">CCM 8896</strain>
    </source>
</reference>
<evidence type="ECO:0000256" key="2">
    <source>
        <dbReference type="SAM" id="Phobius"/>
    </source>
</evidence>
<proteinExistence type="predicted"/>
<accession>A0ABW4J9D3</accession>
<feature type="transmembrane region" description="Helical" evidence="2">
    <location>
        <begin position="6"/>
        <end position="28"/>
    </location>
</feature>
<gene>
    <name evidence="3" type="ORF">ACFQ5M_10775</name>
</gene>